<evidence type="ECO:0000256" key="6">
    <source>
        <dbReference type="RuleBase" id="RU367161"/>
    </source>
</evidence>
<keyword evidence="10" id="KW-1185">Reference proteome</keyword>
<evidence type="ECO:0000256" key="1">
    <source>
        <dbReference type="ARBA" id="ARBA00004123"/>
    </source>
</evidence>
<dbReference type="CDD" id="cd21693">
    <property type="entry name" value="GINS_B_Psf3"/>
    <property type="match status" value="1"/>
</dbReference>
<evidence type="ECO:0000256" key="3">
    <source>
        <dbReference type="ARBA" id="ARBA00015140"/>
    </source>
</evidence>
<evidence type="ECO:0000259" key="7">
    <source>
        <dbReference type="Pfam" id="PF05916"/>
    </source>
</evidence>
<dbReference type="EMBL" id="JAAAJB010000013">
    <property type="protein sequence ID" value="KAG0270020.1"/>
    <property type="molecule type" value="Genomic_DNA"/>
</dbReference>
<feature type="domain" description="GINS subunit" evidence="7">
    <location>
        <begin position="75"/>
        <end position="168"/>
    </location>
</feature>
<dbReference type="SUPFAM" id="SSF158573">
    <property type="entry name" value="GINS helical bundle-like"/>
    <property type="match status" value="1"/>
</dbReference>
<sequence>MEDYYDIDSILAEDQKVKCVFQDEVPGLSWLEGGYDDVLRARSKVDLPFWLAREIIDHPEGVVPLDLETPEFFGAKVRNGLRAEATMVDLPKLCPQFFRFGIHFLHLVDDASLSKVLAQAFKARLQTTMDHAQSGGNKDFTDYLSRLDETERELYKAGLESCSSLHQWNNQSLGRIRSASEMVLKRKYGQ</sequence>
<evidence type="ECO:0000313" key="9">
    <source>
        <dbReference type="EMBL" id="KAG0270020.1"/>
    </source>
</evidence>
<keyword evidence="5 6" id="KW-0539">Nucleus</keyword>
<comment type="caution">
    <text evidence="9">The sequence shown here is derived from an EMBL/GenBank/DDBJ whole genome shotgun (WGS) entry which is preliminary data.</text>
</comment>
<protein>
    <recommendedName>
        <fullName evidence="3 6">DNA replication complex GINS protein PSF3</fullName>
    </recommendedName>
</protein>
<dbReference type="Pfam" id="PF22466">
    <property type="entry name" value="PSF3_N"/>
    <property type="match status" value="1"/>
</dbReference>
<dbReference type="Proteomes" id="UP000807716">
    <property type="component" value="Unassembled WGS sequence"/>
</dbReference>
<evidence type="ECO:0000256" key="2">
    <source>
        <dbReference type="ARBA" id="ARBA00006343"/>
    </source>
</evidence>
<dbReference type="PANTHER" id="PTHR22768">
    <property type="entry name" value="DNA REPLICATION COMPLEX GINS PROTEIN PSF3"/>
    <property type="match status" value="1"/>
</dbReference>
<dbReference type="InterPro" id="IPR055221">
    <property type="entry name" value="PSF3_N"/>
</dbReference>
<dbReference type="InterPro" id="IPR021151">
    <property type="entry name" value="GINS_A"/>
</dbReference>
<dbReference type="Pfam" id="PF05916">
    <property type="entry name" value="Sld5"/>
    <property type="match status" value="1"/>
</dbReference>
<dbReference type="Gene3D" id="1.20.58.2050">
    <property type="match status" value="1"/>
</dbReference>
<comment type="subcellular location">
    <subcellularLocation>
        <location evidence="1 6">Nucleus</location>
    </subcellularLocation>
</comment>
<dbReference type="OrthoDB" id="10251744at2759"/>
<dbReference type="InterPro" id="IPR038437">
    <property type="entry name" value="GINS_Psf3_sf"/>
</dbReference>
<dbReference type="PANTHER" id="PTHR22768:SF0">
    <property type="entry name" value="DNA REPLICATION COMPLEX GINS PROTEIN PSF3"/>
    <property type="match status" value="1"/>
</dbReference>
<evidence type="ECO:0000259" key="8">
    <source>
        <dbReference type="Pfam" id="PF22466"/>
    </source>
</evidence>
<dbReference type="SUPFAM" id="SSF160059">
    <property type="entry name" value="PriA/YqbF domain"/>
    <property type="match status" value="1"/>
</dbReference>
<keyword evidence="4 6" id="KW-0235">DNA replication</keyword>
<comment type="similarity">
    <text evidence="2 6">Belongs to the GINS3/PSF3 family.</text>
</comment>
<dbReference type="InterPro" id="IPR010492">
    <property type="entry name" value="GINS_Psf3"/>
</dbReference>
<comment type="function">
    <text evidence="6">The GINS complex plays an essential role in the initiation of DNA replication.</text>
</comment>
<dbReference type="GO" id="GO:1902975">
    <property type="term" value="P:mitotic DNA replication initiation"/>
    <property type="evidence" value="ECO:0007669"/>
    <property type="project" value="TreeGrafter"/>
</dbReference>
<feature type="domain" description="DNA replication complex GINS protein PSF3 N-terminal" evidence="8">
    <location>
        <begin position="5"/>
        <end position="54"/>
    </location>
</feature>
<comment type="subunit">
    <text evidence="6">Component of the GINS complex.</text>
</comment>
<gene>
    <name evidence="9" type="primary">PSF3</name>
    <name evidence="9" type="ORF">DFQ27_000984</name>
</gene>
<reference evidence="9" key="1">
    <citation type="journal article" date="2020" name="Fungal Divers.">
        <title>Resolving the Mortierellaceae phylogeny through synthesis of multi-gene phylogenetics and phylogenomics.</title>
        <authorList>
            <person name="Vandepol N."/>
            <person name="Liber J."/>
            <person name="Desiro A."/>
            <person name="Na H."/>
            <person name="Kennedy M."/>
            <person name="Barry K."/>
            <person name="Grigoriev I.V."/>
            <person name="Miller A.N."/>
            <person name="O'Donnell K."/>
            <person name="Stajich J.E."/>
            <person name="Bonito G."/>
        </authorList>
    </citation>
    <scope>NUCLEOTIDE SEQUENCE</scope>
    <source>
        <strain evidence="9">BC1065</strain>
    </source>
</reference>
<evidence type="ECO:0000256" key="5">
    <source>
        <dbReference type="ARBA" id="ARBA00023242"/>
    </source>
</evidence>
<evidence type="ECO:0000256" key="4">
    <source>
        <dbReference type="ARBA" id="ARBA00022705"/>
    </source>
</evidence>
<dbReference type="AlphaFoldDB" id="A0A9P6UD34"/>
<evidence type="ECO:0000313" key="10">
    <source>
        <dbReference type="Proteomes" id="UP000807716"/>
    </source>
</evidence>
<dbReference type="CDD" id="cd11713">
    <property type="entry name" value="GINS_A_psf3"/>
    <property type="match status" value="1"/>
</dbReference>
<dbReference type="InterPro" id="IPR036224">
    <property type="entry name" value="GINS_bundle-like_dom_sf"/>
</dbReference>
<name>A0A9P6UD34_9FUNG</name>
<organism evidence="9 10">
    <name type="scientific">Actinomortierella ambigua</name>
    <dbReference type="NCBI Taxonomy" id="1343610"/>
    <lineage>
        <taxon>Eukaryota</taxon>
        <taxon>Fungi</taxon>
        <taxon>Fungi incertae sedis</taxon>
        <taxon>Mucoromycota</taxon>
        <taxon>Mortierellomycotina</taxon>
        <taxon>Mortierellomycetes</taxon>
        <taxon>Mortierellales</taxon>
        <taxon>Mortierellaceae</taxon>
        <taxon>Actinomortierella</taxon>
    </lineage>
</organism>
<accession>A0A9P6UD34</accession>
<proteinExistence type="inferred from homology"/>
<dbReference type="GO" id="GO:0000811">
    <property type="term" value="C:GINS complex"/>
    <property type="evidence" value="ECO:0007669"/>
    <property type="project" value="UniProtKB-UniRule"/>
</dbReference>